<dbReference type="NCBIfam" id="TIGR00254">
    <property type="entry name" value="GGDEF"/>
    <property type="match status" value="1"/>
</dbReference>
<dbReference type="PROSITE" id="PS50887">
    <property type="entry name" value="GGDEF"/>
    <property type="match status" value="1"/>
</dbReference>
<dbReference type="SMART" id="SM00052">
    <property type="entry name" value="EAL"/>
    <property type="match status" value="1"/>
</dbReference>
<keyword evidence="1" id="KW-0472">Membrane</keyword>
<dbReference type="Gene3D" id="3.20.20.450">
    <property type="entry name" value="EAL domain"/>
    <property type="match status" value="1"/>
</dbReference>
<protein>
    <submittedName>
        <fullName evidence="4">Diguanylate cyclase (GGDEF)-like protein</fullName>
    </submittedName>
</protein>
<dbReference type="EMBL" id="SGXD01000002">
    <property type="protein sequence ID" value="RZS90170.1"/>
    <property type="molecule type" value="Genomic_DNA"/>
</dbReference>
<evidence type="ECO:0000313" key="4">
    <source>
        <dbReference type="EMBL" id="RZS90170.1"/>
    </source>
</evidence>
<keyword evidence="1" id="KW-1133">Transmembrane helix</keyword>
<feature type="transmembrane region" description="Helical" evidence="1">
    <location>
        <begin position="12"/>
        <end position="30"/>
    </location>
</feature>
<dbReference type="InterPro" id="IPR035919">
    <property type="entry name" value="EAL_sf"/>
</dbReference>
<dbReference type="PANTHER" id="PTHR44757:SF2">
    <property type="entry name" value="BIOFILM ARCHITECTURE MAINTENANCE PROTEIN MBAA"/>
    <property type="match status" value="1"/>
</dbReference>
<dbReference type="PANTHER" id="PTHR44757">
    <property type="entry name" value="DIGUANYLATE CYCLASE DGCP"/>
    <property type="match status" value="1"/>
</dbReference>
<feature type="transmembrane region" description="Helical" evidence="1">
    <location>
        <begin position="42"/>
        <end position="62"/>
    </location>
</feature>
<dbReference type="InterPro" id="IPR052155">
    <property type="entry name" value="Biofilm_reg_signaling"/>
</dbReference>
<keyword evidence="5" id="KW-1185">Reference proteome</keyword>
<dbReference type="InterPro" id="IPR000160">
    <property type="entry name" value="GGDEF_dom"/>
</dbReference>
<dbReference type="SUPFAM" id="SSF141868">
    <property type="entry name" value="EAL domain-like"/>
    <property type="match status" value="1"/>
</dbReference>
<dbReference type="Pfam" id="PF00990">
    <property type="entry name" value="GGDEF"/>
    <property type="match status" value="1"/>
</dbReference>
<evidence type="ECO:0000259" key="3">
    <source>
        <dbReference type="PROSITE" id="PS50887"/>
    </source>
</evidence>
<evidence type="ECO:0000256" key="1">
    <source>
        <dbReference type="SAM" id="Phobius"/>
    </source>
</evidence>
<dbReference type="InterPro" id="IPR043128">
    <property type="entry name" value="Rev_trsase/Diguanyl_cyclase"/>
</dbReference>
<organism evidence="4 5">
    <name type="scientific">Motilibacter rhizosphaerae</name>
    <dbReference type="NCBI Taxonomy" id="598652"/>
    <lineage>
        <taxon>Bacteria</taxon>
        <taxon>Bacillati</taxon>
        <taxon>Actinomycetota</taxon>
        <taxon>Actinomycetes</taxon>
        <taxon>Motilibacterales</taxon>
        <taxon>Motilibacteraceae</taxon>
        <taxon>Motilibacter</taxon>
    </lineage>
</organism>
<dbReference type="Pfam" id="PF00563">
    <property type="entry name" value="EAL"/>
    <property type="match status" value="1"/>
</dbReference>
<gene>
    <name evidence="4" type="ORF">EV189_1953</name>
</gene>
<sequence>MSGVRTRLAVPALVVAMLGALGALLVSPLLDVPAAAGVPHLPWPALVVALALAEVIVVHVEIRREAHTFGAGELALAVGLLAAGGRELVTAEAVGVLLALLWRRQTLVKLAFNVAQYALSVACAVPVVHALAPAPRLLDAATALAVLAGLLVASSVGFVLITAAIGLVDRVPPLRENLDVLVIGYAGAAANAGLGLSLLLLASEGPLALLCAAPAVAAALASYRAYVHARQRREHLALLLAATQTLQRGGDDGDTSGGWSTVLAALQERVHAERATLLVAPAATGGSAGEGTWLRLDVATDAEARPRFRGASAAEVEALLVPGASALVAAIRDEDRLLGHLLVGPRLGPQPRYAESDRTLVEALANQVGGALETGRLEQALAQITALQQRMAHEATHDGLTGLANRTRFTTALEEALAGPGPAAVVLVDLDDFKAVNDQLGHAAGDELLRAVADRLREVVRAEDTPARLGGDEFAVVLPDCSAARSAEVAARLVEALAAPVQLGATRVAPRASIGTAARDGEPLDLDELVRRADVALYQVKRNGKAGHQSWRPGLRMAGEGPALLSSVLPAAVADGEFVCHYQPLVDLETGASFGLEALVRWQHPQQGLLLPAAFLGAAEDSGLIRQIGEQVLRAACREVVRLQAQDGRDHRLHVNISPAQMDAGLPHLVALALHESGLAPDRLVLEVTEGLALSRPEEAAELMRAVGELGVTWALDDFGTGYAALDRLVDLPVSLLKIPRQLVRGVATPRGARLLSGTLALAREMGLEVVAEGVEQQQELDALLAGGITRAQGHLWSTALDPVALGPWLRSEPRLQVPRPRR</sequence>
<dbReference type="Gene3D" id="3.30.70.270">
    <property type="match status" value="1"/>
</dbReference>
<comment type="caution">
    <text evidence="4">The sequence shown here is derived from an EMBL/GenBank/DDBJ whole genome shotgun (WGS) entry which is preliminary data.</text>
</comment>
<reference evidence="4 5" key="1">
    <citation type="submission" date="2019-02" db="EMBL/GenBank/DDBJ databases">
        <title>Genomic Encyclopedia of Type Strains, Phase IV (KMG-IV): sequencing the most valuable type-strain genomes for metagenomic binning, comparative biology and taxonomic classification.</title>
        <authorList>
            <person name="Goeker M."/>
        </authorList>
    </citation>
    <scope>NUCLEOTIDE SEQUENCE [LARGE SCALE GENOMIC DNA]</scope>
    <source>
        <strain evidence="4 5">DSM 45622</strain>
    </source>
</reference>
<feature type="domain" description="EAL" evidence="2">
    <location>
        <begin position="562"/>
        <end position="814"/>
    </location>
</feature>
<dbReference type="PROSITE" id="PS50883">
    <property type="entry name" value="EAL"/>
    <property type="match status" value="1"/>
</dbReference>
<dbReference type="CDD" id="cd01949">
    <property type="entry name" value="GGDEF"/>
    <property type="match status" value="1"/>
</dbReference>
<keyword evidence="1" id="KW-0812">Transmembrane</keyword>
<proteinExistence type="predicted"/>
<name>A0A4Q7NTE6_9ACTN</name>
<dbReference type="CDD" id="cd01948">
    <property type="entry name" value="EAL"/>
    <property type="match status" value="1"/>
</dbReference>
<feature type="transmembrane region" description="Helical" evidence="1">
    <location>
        <begin position="144"/>
        <end position="168"/>
    </location>
</feature>
<dbReference type="InterPro" id="IPR029016">
    <property type="entry name" value="GAF-like_dom_sf"/>
</dbReference>
<dbReference type="Proteomes" id="UP000293638">
    <property type="component" value="Unassembled WGS sequence"/>
</dbReference>
<feature type="transmembrane region" description="Helical" evidence="1">
    <location>
        <begin position="180"/>
        <end position="200"/>
    </location>
</feature>
<dbReference type="SMART" id="SM00267">
    <property type="entry name" value="GGDEF"/>
    <property type="match status" value="1"/>
</dbReference>
<dbReference type="RefSeq" id="WP_130492661.1">
    <property type="nucleotide sequence ID" value="NZ_SGXD01000002.1"/>
</dbReference>
<dbReference type="InterPro" id="IPR001633">
    <property type="entry name" value="EAL_dom"/>
</dbReference>
<feature type="transmembrane region" description="Helical" evidence="1">
    <location>
        <begin position="114"/>
        <end position="132"/>
    </location>
</feature>
<dbReference type="AlphaFoldDB" id="A0A4Q7NTE6"/>
<dbReference type="OrthoDB" id="23692at2"/>
<evidence type="ECO:0000313" key="5">
    <source>
        <dbReference type="Proteomes" id="UP000293638"/>
    </source>
</evidence>
<accession>A0A4Q7NTE6</accession>
<feature type="domain" description="GGDEF" evidence="3">
    <location>
        <begin position="421"/>
        <end position="553"/>
    </location>
</feature>
<dbReference type="Gene3D" id="3.30.450.40">
    <property type="match status" value="1"/>
</dbReference>
<dbReference type="SUPFAM" id="SSF55781">
    <property type="entry name" value="GAF domain-like"/>
    <property type="match status" value="1"/>
</dbReference>
<dbReference type="SUPFAM" id="SSF55073">
    <property type="entry name" value="Nucleotide cyclase"/>
    <property type="match status" value="1"/>
</dbReference>
<dbReference type="InterPro" id="IPR029787">
    <property type="entry name" value="Nucleotide_cyclase"/>
</dbReference>
<evidence type="ECO:0000259" key="2">
    <source>
        <dbReference type="PROSITE" id="PS50883"/>
    </source>
</evidence>